<evidence type="ECO:0000313" key="7">
    <source>
        <dbReference type="Proteomes" id="UP000032233"/>
    </source>
</evidence>
<evidence type="ECO:0000313" key="6">
    <source>
        <dbReference type="EMBL" id="KIX12956.1"/>
    </source>
</evidence>
<dbReference type="AlphaFoldDB" id="A0A0D2JB69"/>
<comment type="caution">
    <text evidence="6">The sequence shown here is derived from an EMBL/GenBank/DDBJ whole genome shotgun (WGS) entry which is preliminary data.</text>
</comment>
<feature type="domain" description="Tetrapyrrole methylase" evidence="5">
    <location>
        <begin position="290"/>
        <end position="512"/>
    </location>
</feature>
<dbReference type="EMBL" id="AZAC01000020">
    <property type="protein sequence ID" value="KIX12956.1"/>
    <property type="molecule type" value="Genomic_DNA"/>
</dbReference>
<dbReference type="GO" id="GO:0008168">
    <property type="term" value="F:methyltransferase activity"/>
    <property type="evidence" value="ECO:0007669"/>
    <property type="project" value="UniProtKB-KW"/>
</dbReference>
<dbReference type="GO" id="GO:0032259">
    <property type="term" value="P:methylation"/>
    <property type="evidence" value="ECO:0007669"/>
    <property type="project" value="UniProtKB-KW"/>
</dbReference>
<dbReference type="InterPro" id="IPR050161">
    <property type="entry name" value="Siro_Cobalamin_biosynth"/>
</dbReference>
<evidence type="ECO:0000259" key="5">
    <source>
        <dbReference type="Pfam" id="PF00590"/>
    </source>
</evidence>
<evidence type="ECO:0000256" key="1">
    <source>
        <dbReference type="ARBA" id="ARBA00022603"/>
    </source>
</evidence>
<keyword evidence="7" id="KW-1185">Reference proteome</keyword>
<dbReference type="Gene3D" id="3.30.950.10">
    <property type="entry name" value="Methyltransferase, Cobalt-precorrin-4 Transmethylase, Domain 2"/>
    <property type="match status" value="2"/>
</dbReference>
<dbReference type="Pfam" id="PF00590">
    <property type="entry name" value="TP_methylase"/>
    <property type="match status" value="2"/>
</dbReference>
<dbReference type="InParanoid" id="A0A0D2JB69"/>
<dbReference type="Proteomes" id="UP000032233">
    <property type="component" value="Unassembled WGS sequence"/>
</dbReference>
<gene>
    <name evidence="6" type="ORF">X474_16120</name>
</gene>
<dbReference type="InterPro" id="IPR014777">
    <property type="entry name" value="4pyrrole_Mease_sub1"/>
</dbReference>
<keyword evidence="3" id="KW-0949">S-adenosyl-L-methionine</keyword>
<feature type="chain" id="PRO_5002245220" evidence="4">
    <location>
        <begin position="25"/>
        <end position="539"/>
    </location>
</feature>
<evidence type="ECO:0000256" key="3">
    <source>
        <dbReference type="ARBA" id="ARBA00022691"/>
    </source>
</evidence>
<keyword evidence="1 6" id="KW-0489">Methyltransferase</keyword>
<dbReference type="Gene3D" id="3.40.1010.10">
    <property type="entry name" value="Cobalt-precorrin-4 Transmethylase, Domain 1"/>
    <property type="match status" value="2"/>
</dbReference>
<protein>
    <submittedName>
        <fullName evidence="6">Tetrapyrrole methylase</fullName>
    </submittedName>
</protein>
<sequence>MKKLKILVLALLCLVLGVAPVAMAQAQKGSYQLVGLGPAGLDLTTPRSLKAIQEADIVFTSSRTRKMLEPKIDFKGKEVIEGFGLVFPYYGKKCPEGSKAVKKRWGKTCDEFHQKQAEFAAKVRSAVSQGKKVVMTTSGDPTIYGPGIWTVLELSDINAKVVPGLSSFNAANAAQKCGLGEVVITAPFMKKGGKDSLEALVDYDRGTMAIFMPRKMEKLWNRLAGIYPKDMPVSVVANAGYPDKQTVVLGTIGNIKEKLKGKDVRHSLVYVGRTLARAQYASPQPESKGKFYLVGIGPGDADLATLRALKVIKEADVIFAHKRIQELFKEELKGKKVVSGYHRLFPFYGQPCPKKVNKKPRRERMTCEQYHQKQAELGAMVRLAVAKGKKVALLDSGDPMVYGPCNWVLTEFRDIPTEVVPGISCFNAANAALAAAVTEGKKTHSVMLASGWSVEKMARHQATMVLFTMRTNLKKFTDAIQKHYPADTPAALVFHAGYAAKERVLRGTVADILQKAGDKRLPFQHMLYVGDALTNKQPY</sequence>
<accession>A0A0D2JB69</accession>
<dbReference type="OrthoDB" id="9804789at2"/>
<reference evidence="6 7" key="1">
    <citation type="submission" date="2013-11" db="EMBL/GenBank/DDBJ databases">
        <title>Metagenomic analysis of a methanogenic consortium involved in long chain n-alkane degradation.</title>
        <authorList>
            <person name="Davidova I.A."/>
            <person name="Callaghan A.V."/>
            <person name="Wawrik B."/>
            <person name="Pruitt S."/>
            <person name="Marks C."/>
            <person name="Duncan K.E."/>
            <person name="Suflita J.M."/>
        </authorList>
    </citation>
    <scope>NUCLEOTIDE SEQUENCE [LARGE SCALE GENOMIC DNA]</scope>
    <source>
        <strain evidence="6 7">SPR</strain>
    </source>
</reference>
<dbReference type="RefSeq" id="WP_044349907.1">
    <property type="nucleotide sequence ID" value="NZ_AZAC01000020.1"/>
</dbReference>
<dbReference type="InterPro" id="IPR035996">
    <property type="entry name" value="4pyrrol_Methylase_sf"/>
</dbReference>
<keyword evidence="4" id="KW-0732">Signal</keyword>
<dbReference type="PATRIC" id="fig|1429043.3.peg.3411"/>
<proteinExistence type="predicted"/>
<name>A0A0D2JB69_9BACT</name>
<dbReference type="SUPFAM" id="SSF53790">
    <property type="entry name" value="Tetrapyrrole methylase"/>
    <property type="match status" value="2"/>
</dbReference>
<feature type="signal peptide" evidence="4">
    <location>
        <begin position="1"/>
        <end position="24"/>
    </location>
</feature>
<dbReference type="STRING" id="1429043.X474_16120"/>
<evidence type="ECO:0000256" key="2">
    <source>
        <dbReference type="ARBA" id="ARBA00022679"/>
    </source>
</evidence>
<organism evidence="6 7">
    <name type="scientific">Dethiosulfatarculus sandiegensis</name>
    <dbReference type="NCBI Taxonomy" id="1429043"/>
    <lineage>
        <taxon>Bacteria</taxon>
        <taxon>Pseudomonadati</taxon>
        <taxon>Thermodesulfobacteriota</taxon>
        <taxon>Desulfarculia</taxon>
        <taxon>Desulfarculales</taxon>
        <taxon>Desulfarculaceae</taxon>
        <taxon>Dethiosulfatarculus</taxon>
    </lineage>
</organism>
<feature type="domain" description="Tetrapyrrole methylase" evidence="5">
    <location>
        <begin position="33"/>
        <end position="255"/>
    </location>
</feature>
<keyword evidence="2" id="KW-0808">Transferase</keyword>
<dbReference type="InterPro" id="IPR000878">
    <property type="entry name" value="4pyrrol_Mease"/>
</dbReference>
<dbReference type="InterPro" id="IPR014776">
    <property type="entry name" value="4pyrrole_Mease_sub2"/>
</dbReference>
<evidence type="ECO:0000256" key="4">
    <source>
        <dbReference type="SAM" id="SignalP"/>
    </source>
</evidence>
<dbReference type="PANTHER" id="PTHR45790">
    <property type="entry name" value="SIROHEME SYNTHASE-RELATED"/>
    <property type="match status" value="1"/>
</dbReference>
<dbReference type="CDD" id="cd11724">
    <property type="entry name" value="TP_methylase"/>
    <property type="match status" value="2"/>
</dbReference>